<accession>A0ABR2U6G8</accession>
<evidence type="ECO:0000313" key="3">
    <source>
        <dbReference type="Proteomes" id="UP001396334"/>
    </source>
</evidence>
<dbReference type="SUPFAM" id="SSF46934">
    <property type="entry name" value="UBA-like"/>
    <property type="match status" value="1"/>
</dbReference>
<evidence type="ECO:0000313" key="2">
    <source>
        <dbReference type="EMBL" id="KAK9045265.1"/>
    </source>
</evidence>
<evidence type="ECO:0000259" key="1">
    <source>
        <dbReference type="Pfam" id="PF22562"/>
    </source>
</evidence>
<dbReference type="Proteomes" id="UP001396334">
    <property type="component" value="Unassembled WGS sequence"/>
</dbReference>
<dbReference type="Gene3D" id="1.10.8.10">
    <property type="entry name" value="DNA helicase RuvA subunit, C-terminal domain"/>
    <property type="match status" value="1"/>
</dbReference>
<comment type="caution">
    <text evidence="2">The sequence shown here is derived from an EMBL/GenBank/DDBJ whole genome shotgun (WGS) entry which is preliminary data.</text>
</comment>
<keyword evidence="3" id="KW-1185">Reference proteome</keyword>
<name>A0ABR2U6G8_9ROSI</name>
<dbReference type="PANTHER" id="PTHR46713">
    <property type="entry name" value="F13M7.16 PROTEIN"/>
    <property type="match status" value="1"/>
</dbReference>
<dbReference type="InterPro" id="IPR015940">
    <property type="entry name" value="UBA"/>
</dbReference>
<proteinExistence type="predicted"/>
<protein>
    <recommendedName>
        <fullName evidence="1">UBA domain-containing protein</fullName>
    </recommendedName>
</protein>
<dbReference type="Pfam" id="PF22562">
    <property type="entry name" value="UBA_7"/>
    <property type="match status" value="1"/>
</dbReference>
<reference evidence="2 3" key="1">
    <citation type="journal article" date="2024" name="G3 (Bethesda)">
        <title>Genome assembly of Hibiscus sabdariffa L. provides insights into metabolisms of medicinal natural products.</title>
        <authorList>
            <person name="Kim T."/>
        </authorList>
    </citation>
    <scope>NUCLEOTIDE SEQUENCE [LARGE SCALE GENOMIC DNA]</scope>
    <source>
        <strain evidence="2">TK-2024</strain>
        <tissue evidence="2">Old leaves</tissue>
    </source>
</reference>
<gene>
    <name evidence="2" type="ORF">V6N11_059152</name>
</gene>
<dbReference type="PANTHER" id="PTHR46713:SF1">
    <property type="entry name" value="F13M7.16 PROTEIN"/>
    <property type="match status" value="1"/>
</dbReference>
<sequence>MRTDSKFVCHVSLVSEEFVDGDITGQSKEMVVQKIDKKLLEEPKMMGLITSRATCALHFYGNKRLKAAMNWIVEHESDSDIDVIPMVSVNSGIVLTASNFHSKKNDKIDVEITKMNEGSYAIANSLLIARSYFLDSHPVFTPLANYTRIPLVSPPRTDKTFKVQSTKD</sequence>
<organism evidence="2 3">
    <name type="scientific">Hibiscus sabdariffa</name>
    <name type="common">roselle</name>
    <dbReference type="NCBI Taxonomy" id="183260"/>
    <lineage>
        <taxon>Eukaryota</taxon>
        <taxon>Viridiplantae</taxon>
        <taxon>Streptophyta</taxon>
        <taxon>Embryophyta</taxon>
        <taxon>Tracheophyta</taxon>
        <taxon>Spermatophyta</taxon>
        <taxon>Magnoliopsida</taxon>
        <taxon>eudicotyledons</taxon>
        <taxon>Gunneridae</taxon>
        <taxon>Pentapetalae</taxon>
        <taxon>rosids</taxon>
        <taxon>malvids</taxon>
        <taxon>Malvales</taxon>
        <taxon>Malvaceae</taxon>
        <taxon>Malvoideae</taxon>
        <taxon>Hibiscus</taxon>
    </lineage>
</organism>
<dbReference type="EMBL" id="JBBPBN010000002">
    <property type="protein sequence ID" value="KAK9045265.1"/>
    <property type="molecule type" value="Genomic_DNA"/>
</dbReference>
<feature type="domain" description="UBA" evidence="1">
    <location>
        <begin position="37"/>
        <end position="82"/>
    </location>
</feature>
<dbReference type="InterPro" id="IPR009060">
    <property type="entry name" value="UBA-like_sf"/>
</dbReference>